<gene>
    <name evidence="3 5" type="primary">yihI</name>
    <name evidence="5" type="ORF">OCL06_03315</name>
</gene>
<comment type="subunit">
    <text evidence="3">Interacts with Der.</text>
</comment>
<keyword evidence="1 3" id="KW-0343">GTPase activation</keyword>
<evidence type="ECO:0000313" key="5">
    <source>
        <dbReference type="EMBL" id="MCU7553628.1"/>
    </source>
</evidence>
<comment type="similarity">
    <text evidence="3">Belongs to the YihI family.</text>
</comment>
<evidence type="ECO:0000256" key="4">
    <source>
        <dbReference type="SAM" id="MobiDB-lite"/>
    </source>
</evidence>
<proteinExistence type="inferred from homology"/>
<evidence type="ECO:0000256" key="2">
    <source>
        <dbReference type="ARBA" id="ARBA00022517"/>
    </source>
</evidence>
<feature type="compositionally biased region" description="Polar residues" evidence="4">
    <location>
        <begin position="49"/>
        <end position="59"/>
    </location>
</feature>
<dbReference type="Pfam" id="PF04220">
    <property type="entry name" value="YihI"/>
    <property type="match status" value="1"/>
</dbReference>
<dbReference type="RefSeq" id="WP_262992311.1">
    <property type="nucleotide sequence ID" value="NZ_JAOTJC010000004.1"/>
</dbReference>
<dbReference type="Proteomes" id="UP001209257">
    <property type="component" value="Unassembled WGS sequence"/>
</dbReference>
<name>A0ABT2VLB8_9ALTE</name>
<feature type="compositionally biased region" description="Basic and acidic residues" evidence="4">
    <location>
        <begin position="60"/>
        <end position="72"/>
    </location>
</feature>
<comment type="caution">
    <text evidence="5">The sequence shown here is derived from an EMBL/GenBank/DDBJ whole genome shotgun (WGS) entry which is preliminary data.</text>
</comment>
<feature type="region of interest" description="Disordered" evidence="4">
    <location>
        <begin position="1"/>
        <end position="96"/>
    </location>
</feature>
<feature type="region of interest" description="Disordered" evidence="4">
    <location>
        <begin position="148"/>
        <end position="171"/>
    </location>
</feature>
<dbReference type="NCBIfam" id="NF003560">
    <property type="entry name" value="PRK05244.1-1"/>
    <property type="match status" value="1"/>
</dbReference>
<evidence type="ECO:0000313" key="6">
    <source>
        <dbReference type="Proteomes" id="UP001209257"/>
    </source>
</evidence>
<keyword evidence="6" id="KW-1185">Reference proteome</keyword>
<feature type="compositionally biased region" description="Low complexity" evidence="4">
    <location>
        <begin position="75"/>
        <end position="96"/>
    </location>
</feature>
<organism evidence="5 6">
    <name type="scientific">Alteromonas salexigens</name>
    <dbReference type="NCBI Taxonomy" id="2982530"/>
    <lineage>
        <taxon>Bacteria</taxon>
        <taxon>Pseudomonadati</taxon>
        <taxon>Pseudomonadota</taxon>
        <taxon>Gammaproteobacteria</taxon>
        <taxon>Alteromonadales</taxon>
        <taxon>Alteromonadaceae</taxon>
        <taxon>Alteromonas/Salinimonas group</taxon>
        <taxon>Alteromonas</taxon>
    </lineage>
</organism>
<dbReference type="HAMAP" id="MF_01058">
    <property type="entry name" value="GAP_YihI"/>
    <property type="match status" value="1"/>
</dbReference>
<comment type="function">
    <text evidence="3">A GTPase-activating protein (GAP) that modifies Der/EngA GTPase function. May play a role in ribosome biogenesis.</text>
</comment>
<dbReference type="InterPro" id="IPR007336">
    <property type="entry name" value="YihI"/>
</dbReference>
<reference evidence="6" key="1">
    <citation type="submission" date="2023-07" db="EMBL/GenBank/DDBJ databases">
        <title>Study on multiphase classification of strain Alteromonas salexigens isolated from the Yellow Sea.</title>
        <authorList>
            <person name="Sun L."/>
        </authorList>
    </citation>
    <scope>NUCLEOTIDE SEQUENCE [LARGE SCALE GENOMIC DNA]</scope>
    <source>
        <strain evidence="6">ASW11-19</strain>
    </source>
</reference>
<evidence type="ECO:0000256" key="3">
    <source>
        <dbReference type="HAMAP-Rule" id="MF_01058"/>
    </source>
</evidence>
<keyword evidence="2 3" id="KW-0690">Ribosome biogenesis</keyword>
<dbReference type="EMBL" id="JAOTJC010000004">
    <property type="protein sequence ID" value="MCU7553628.1"/>
    <property type="molecule type" value="Genomic_DNA"/>
</dbReference>
<accession>A0ABT2VLB8</accession>
<evidence type="ECO:0000256" key="1">
    <source>
        <dbReference type="ARBA" id="ARBA00022468"/>
    </source>
</evidence>
<sequence>MARSKKSRKVGLIGVRKDPDRKPGKPKPASAQKPKKHKGKPAGNRHNVEQSSSGHSQSKQAKDPRVGSKKPIDLTPPTASAPAKQPKAPKYATPEQELAALEADTKLAALLDKLDDDQAISKAEQAYVDEKMARHHVVCELLGITDYDDAEEDDDDPLDGLDAIDIDDYKR</sequence>
<protein>
    <recommendedName>
        <fullName evidence="3">Der GTPase-activating protein YihI</fullName>
    </recommendedName>
</protein>